<feature type="region of interest" description="Disordered" evidence="1">
    <location>
        <begin position="102"/>
        <end position="194"/>
    </location>
</feature>
<feature type="compositionally biased region" description="Basic and acidic residues" evidence="1">
    <location>
        <begin position="151"/>
        <end position="165"/>
    </location>
</feature>
<dbReference type="EMBL" id="JAWZYT010003886">
    <property type="protein sequence ID" value="KAK4296309.1"/>
    <property type="molecule type" value="Genomic_DNA"/>
</dbReference>
<evidence type="ECO:0000256" key="2">
    <source>
        <dbReference type="SAM" id="SignalP"/>
    </source>
</evidence>
<accession>A0AAE1NVM9</accession>
<feature type="chain" id="PRO_5042251862" evidence="2">
    <location>
        <begin position="17"/>
        <end position="194"/>
    </location>
</feature>
<keyword evidence="4" id="KW-1185">Reference proteome</keyword>
<gene>
    <name evidence="3" type="ORF">Pmani_031183</name>
</gene>
<organism evidence="3 4">
    <name type="scientific">Petrolisthes manimaculis</name>
    <dbReference type="NCBI Taxonomy" id="1843537"/>
    <lineage>
        <taxon>Eukaryota</taxon>
        <taxon>Metazoa</taxon>
        <taxon>Ecdysozoa</taxon>
        <taxon>Arthropoda</taxon>
        <taxon>Crustacea</taxon>
        <taxon>Multicrustacea</taxon>
        <taxon>Malacostraca</taxon>
        <taxon>Eumalacostraca</taxon>
        <taxon>Eucarida</taxon>
        <taxon>Decapoda</taxon>
        <taxon>Pleocyemata</taxon>
        <taxon>Anomura</taxon>
        <taxon>Galatheoidea</taxon>
        <taxon>Porcellanidae</taxon>
        <taxon>Petrolisthes</taxon>
    </lineage>
</organism>
<sequence>MLQVLFSLLTLPFVLALQSALSLCSVPGCSDRITTDGHRQCSLHADCWSPDGFDPEARNSFDSYALLRKAWTRATKMRVKHGFDPTWRNSALGTSLAILRQRTISSERPPSDPLPALESECEEEDAAPVRSPSPSPPPGTPSFASSPSAHKSRESPKRDSKDRKDRREKRKRRDREGHLFLPYSSEKEIPLLHP</sequence>
<name>A0AAE1NVM9_9EUCA</name>
<dbReference type="Proteomes" id="UP001292094">
    <property type="component" value="Unassembled WGS sequence"/>
</dbReference>
<protein>
    <submittedName>
        <fullName evidence="3">Uncharacterized protein</fullName>
    </submittedName>
</protein>
<feature type="compositionally biased region" description="Pro residues" evidence="1">
    <location>
        <begin position="131"/>
        <end position="140"/>
    </location>
</feature>
<dbReference type="AlphaFoldDB" id="A0AAE1NVM9"/>
<evidence type="ECO:0000313" key="4">
    <source>
        <dbReference type="Proteomes" id="UP001292094"/>
    </source>
</evidence>
<reference evidence="3" key="1">
    <citation type="submission" date="2023-11" db="EMBL/GenBank/DDBJ databases">
        <title>Genome assemblies of two species of porcelain crab, Petrolisthes cinctipes and Petrolisthes manimaculis (Anomura: Porcellanidae).</title>
        <authorList>
            <person name="Angst P."/>
        </authorList>
    </citation>
    <scope>NUCLEOTIDE SEQUENCE</scope>
    <source>
        <strain evidence="3">PB745_02</strain>
        <tissue evidence="3">Gill</tissue>
    </source>
</reference>
<proteinExistence type="predicted"/>
<evidence type="ECO:0000256" key="1">
    <source>
        <dbReference type="SAM" id="MobiDB-lite"/>
    </source>
</evidence>
<feature type="compositionally biased region" description="Basic and acidic residues" evidence="1">
    <location>
        <begin position="185"/>
        <end position="194"/>
    </location>
</feature>
<comment type="caution">
    <text evidence="3">The sequence shown here is derived from an EMBL/GenBank/DDBJ whole genome shotgun (WGS) entry which is preliminary data.</text>
</comment>
<keyword evidence="2" id="KW-0732">Signal</keyword>
<evidence type="ECO:0000313" key="3">
    <source>
        <dbReference type="EMBL" id="KAK4296309.1"/>
    </source>
</evidence>
<feature type="signal peptide" evidence="2">
    <location>
        <begin position="1"/>
        <end position="16"/>
    </location>
</feature>